<dbReference type="EMBL" id="CP042056">
    <property type="protein sequence ID" value="QDS53753.1"/>
    <property type="molecule type" value="Genomic_DNA"/>
</dbReference>
<accession>A0A517JRJ9</accession>
<keyword evidence="1" id="KW-0614">Plasmid</keyword>
<name>A0A517JRJ9_STAAU</name>
<reference evidence="1" key="1">
    <citation type="submission" date="2019-07" db="EMBL/GenBank/DDBJ databases">
        <title>Comparative genomics of plasmid bearing Staphylococcus aureus strains isolated from various retail meats.</title>
        <authorList>
            <person name="Neyaz L."/>
            <person name="Karki A.B."/>
            <person name="Fakhr M.K."/>
        </authorList>
    </citation>
    <scope>NUCLEOTIDE SEQUENCE</scope>
    <source>
        <strain evidence="1">B1-4A</strain>
        <plasmid evidence="1">pSALNB86</plasmid>
    </source>
</reference>
<sequence length="109" mass="12506">MTDEAKFILLQLYSIYLDRLEDGQTKQISSYFGNAKDSYNNFFLGLNFEDYIEAVFELKSKHLVSTLEVSDNFVRLQLTSDGIAYSESTSKKDYKVLLGLIKDLKSLIV</sequence>
<proteinExistence type="predicted"/>
<dbReference type="RefSeq" id="WP_098692165.1">
    <property type="nucleotide sequence ID" value="NZ_CP042056.1"/>
</dbReference>
<geneLocation type="plasmid" evidence="1">
    <name>pSALNB86</name>
</geneLocation>
<protein>
    <submittedName>
        <fullName evidence="1">Uncharacterized protein</fullName>
    </submittedName>
</protein>
<gene>
    <name evidence="1" type="ORF">FP476_14375</name>
</gene>
<evidence type="ECO:0000313" key="1">
    <source>
        <dbReference type="EMBL" id="QDS53753.1"/>
    </source>
</evidence>
<dbReference type="AlphaFoldDB" id="A0A517JRJ9"/>
<organism evidence="1">
    <name type="scientific">Staphylococcus aureus</name>
    <dbReference type="NCBI Taxonomy" id="1280"/>
    <lineage>
        <taxon>Bacteria</taxon>
        <taxon>Bacillati</taxon>
        <taxon>Bacillota</taxon>
        <taxon>Bacilli</taxon>
        <taxon>Bacillales</taxon>
        <taxon>Staphylococcaceae</taxon>
        <taxon>Staphylococcus</taxon>
    </lineage>
</organism>